<dbReference type="Proteomes" id="UP000249758">
    <property type="component" value="Segment"/>
</dbReference>
<dbReference type="Gene3D" id="1.20.1280.50">
    <property type="match status" value="1"/>
</dbReference>
<evidence type="ECO:0000259" key="1">
    <source>
        <dbReference type="PROSITE" id="PS50181"/>
    </source>
</evidence>
<proteinExistence type="predicted"/>
<sequence>MSNSTRSIASNMAYPDLLALPDEVLFAVMAMCGQRPVALLRVGAVCRRFYRLSEDNALWKPIAVRLFGSEDALQTDLGSYKTFVCAAYSTTVSIDIARVDYIYSATEHAPDLATVETHITVPLVRVATPFRLACAIAGMCSPTRAHIWLKSKGKGPFRLVYAPPMSHPLMGARPWWASMISRSAKDGTSPCLSIVAAAIRVGYPSACESGEWRHLEMPPCAANAISSAPPDLDADFPPMRYASFWPLALAHLEHCACGAK</sequence>
<dbReference type="SUPFAM" id="SSF81383">
    <property type="entry name" value="F-box domain"/>
    <property type="match status" value="1"/>
</dbReference>
<name>A0A2U7UFD4_9VIRU</name>
<organism evidence="2">
    <name type="scientific">Pandoravirus macleodensis</name>
    <dbReference type="NCBI Taxonomy" id="2107707"/>
    <lineage>
        <taxon>Viruses</taxon>
        <taxon>Pandoravirus</taxon>
    </lineage>
</organism>
<protein>
    <submittedName>
        <fullName evidence="2">F-box domain containing protein</fullName>
    </submittedName>
</protein>
<feature type="domain" description="F-box" evidence="1">
    <location>
        <begin position="14"/>
        <end position="62"/>
    </location>
</feature>
<reference evidence="2" key="1">
    <citation type="journal article" date="2018" name="Nat. Commun.">
        <title>Diversity and evolution of the emerging Pandoraviridae family.</title>
        <authorList>
            <person name="Legendre M."/>
            <person name="Fabre E."/>
            <person name="Poirot O."/>
            <person name="Jeudy S."/>
            <person name="Lartigue A."/>
            <person name="Alempic J.M."/>
            <person name="Beucher L."/>
            <person name="Philippe N."/>
            <person name="Bertaux L."/>
            <person name="Christo-Foroux E."/>
            <person name="Labadie K."/>
            <person name="Coute Y."/>
            <person name="Abergel C."/>
            <person name="Claverie J.M."/>
        </authorList>
    </citation>
    <scope>NUCLEOTIDE SEQUENCE [LARGE SCALE GENOMIC DNA]</scope>
    <source>
        <strain evidence="2">Macleodensis</strain>
    </source>
</reference>
<dbReference type="PROSITE" id="PS50181">
    <property type="entry name" value="FBOX"/>
    <property type="match status" value="1"/>
</dbReference>
<dbReference type="KEGG" id="vg:36841643"/>
<dbReference type="EMBL" id="MG011691">
    <property type="protein sequence ID" value="AVK77188.1"/>
    <property type="molecule type" value="Genomic_DNA"/>
</dbReference>
<dbReference type="InterPro" id="IPR036047">
    <property type="entry name" value="F-box-like_dom_sf"/>
</dbReference>
<accession>A0A2U7UFD4</accession>
<dbReference type="Pfam" id="PF12937">
    <property type="entry name" value="F-box-like"/>
    <property type="match status" value="1"/>
</dbReference>
<dbReference type="InterPro" id="IPR001810">
    <property type="entry name" value="F-box_dom"/>
</dbReference>
<dbReference type="RefSeq" id="YP_009481184.1">
    <property type="nucleotide sequence ID" value="NC_037665.1"/>
</dbReference>
<evidence type="ECO:0000313" key="2">
    <source>
        <dbReference type="EMBL" id="AVK77188.1"/>
    </source>
</evidence>
<gene>
    <name evidence="2" type="ORF">pmac_cds_500</name>
</gene>
<dbReference type="GeneID" id="36841643"/>